<evidence type="ECO:0000259" key="12">
    <source>
        <dbReference type="PROSITE" id="PS50011"/>
    </source>
</evidence>
<dbReference type="InterPro" id="IPR050494">
    <property type="entry name" value="Ser_Thr_dual-spec_kinase"/>
</dbReference>
<dbReference type="Proteomes" id="UP000054383">
    <property type="component" value="Unassembled WGS sequence"/>
</dbReference>
<dbReference type="PROSITE" id="PS00107">
    <property type="entry name" value="PROTEIN_KINASE_ATP"/>
    <property type="match status" value="1"/>
</dbReference>
<dbReference type="Pfam" id="PF00069">
    <property type="entry name" value="Pkinase"/>
    <property type="match status" value="1"/>
</dbReference>
<feature type="domain" description="Protein kinase" evidence="12">
    <location>
        <begin position="560"/>
        <end position="891"/>
    </location>
</feature>
<dbReference type="GO" id="GO:0004674">
    <property type="term" value="F:protein serine/threonine kinase activity"/>
    <property type="evidence" value="ECO:0007669"/>
    <property type="project" value="UniProtKB-KW"/>
</dbReference>
<dbReference type="InterPro" id="IPR011009">
    <property type="entry name" value="Kinase-like_dom_sf"/>
</dbReference>
<dbReference type="InterPro" id="IPR008271">
    <property type="entry name" value="Ser/Thr_kinase_AS"/>
</dbReference>
<dbReference type="SUPFAM" id="SSF56112">
    <property type="entry name" value="Protein kinase-like (PK-like)"/>
    <property type="match status" value="1"/>
</dbReference>
<reference evidence="13 14" key="1">
    <citation type="submission" date="2015-04" db="EMBL/GenBank/DDBJ databases">
        <authorList>
            <person name="Syromyatnikov M.Y."/>
            <person name="Popov V.N."/>
        </authorList>
    </citation>
    <scope>NUCLEOTIDE SEQUENCE [LARGE SCALE GENOMIC DNA]</scope>
    <source>
        <strain evidence="13">WF-38-12</strain>
    </source>
</reference>
<dbReference type="Gene3D" id="3.30.200.20">
    <property type="entry name" value="Phosphorylase Kinase, domain 1"/>
    <property type="match status" value="1"/>
</dbReference>
<keyword evidence="7 10" id="KW-0547">Nucleotide-binding</keyword>
<dbReference type="GO" id="GO:0005524">
    <property type="term" value="F:ATP binding"/>
    <property type="evidence" value="ECO:0007669"/>
    <property type="project" value="UniProtKB-UniRule"/>
</dbReference>
<evidence type="ECO:0000256" key="1">
    <source>
        <dbReference type="ARBA" id="ARBA00004496"/>
    </source>
</evidence>
<dbReference type="InterPro" id="IPR000719">
    <property type="entry name" value="Prot_kinase_dom"/>
</dbReference>
<evidence type="ECO:0000256" key="7">
    <source>
        <dbReference type="ARBA" id="ARBA00022741"/>
    </source>
</evidence>
<dbReference type="PROSITE" id="PS00108">
    <property type="entry name" value="PROTEIN_KINASE_ST"/>
    <property type="match status" value="1"/>
</dbReference>
<evidence type="ECO:0000256" key="8">
    <source>
        <dbReference type="ARBA" id="ARBA00022777"/>
    </source>
</evidence>
<dbReference type="InterPro" id="IPR017441">
    <property type="entry name" value="Protein_kinase_ATP_BS"/>
</dbReference>
<dbReference type="OMA" id="QPYQDPL"/>
<evidence type="ECO:0000313" key="14">
    <source>
        <dbReference type="Proteomes" id="UP000054383"/>
    </source>
</evidence>
<comment type="subcellular location">
    <subcellularLocation>
        <location evidence="1">Cytoplasm</location>
    </subcellularLocation>
</comment>
<dbReference type="CDD" id="cd14212">
    <property type="entry name" value="PKc_YAK1"/>
    <property type="match status" value="1"/>
</dbReference>
<proteinExistence type="inferred from homology"/>
<keyword evidence="4" id="KW-0723">Serine/threonine-protein kinase</keyword>
<feature type="compositionally biased region" description="Basic residues" evidence="11">
    <location>
        <begin position="1079"/>
        <end position="1090"/>
    </location>
</feature>
<evidence type="ECO:0000256" key="4">
    <source>
        <dbReference type="ARBA" id="ARBA00022527"/>
    </source>
</evidence>
<dbReference type="FunFam" id="1.10.510.10:FF:000380">
    <property type="entry name" value="Serine/threonine-protein kinase ppk15"/>
    <property type="match status" value="1"/>
</dbReference>
<comment type="similarity">
    <text evidence="2">Belongs to the protein kinase superfamily. CMGC Ser/Thr protein kinase family. MNB/DYRK subfamily.</text>
</comment>
<dbReference type="STRING" id="28573.A0A0U1M7A3"/>
<dbReference type="PANTHER" id="PTHR24058">
    <property type="entry name" value="DUAL SPECIFICITY PROTEIN KINASE"/>
    <property type="match status" value="1"/>
</dbReference>
<sequence length="1115" mass="122412">MNTNTIGIVDPVSDSPAVITHQAHSGFSVFSAQACELLLLIAISRLDRADRSIPLPENGCMSDYHSSIQNANAKFLSQPPAARPESFVAGPVWLGWVSQSQPVSLAAAQTTSALLTAPLLATSTTTPHPHPTLLAGSGSCLLSGHSKRACTALDDEYLQLSIAAIPLPTASSLASTPVLPFPAKSALHRLSTATVQPPSGIASRCSSRSLARSASQWQAYGGDPSSMGRPSHLDNSNPAPYPPRLNTKYGAQQPVPQVHPPAGYTYESYQSPITAAKATALGSNSKPVSLASSPAATPHTRDMIADADTPMEDADSYNRSKYSTRLTHNTRPSSQYMPTEESSAARRYSPMNILSPTLPYASSPTKGQNPFVASPPGPSSSRQSPTRAYASPPQTYQSPPGARMSRLPPLQSSDPSSELYLPTSASSQLSAPFSAEPKSPRPAQQASQNKLPERGPIPKFTNIQSTQELRPRTHGQPAYRRANPEGGFISPLQALTSHLPATYRICNPGFKYETSRNPRRVLTKPSKGVKNDGYDNEDSDYILYVNDILGSEEGNHKNRYLILDVLGQGTFGQVVKCQNLKTQEVVAVKVVKNKTAYFNQSMMEVSVLDLLNTKYDKNDDHHLLRLKDTFLHRQHLCLVFELLSVNLYELIKQNQFRGLSTTLVRVFAQQLLNGLSLLNKARLIHCDLKPENILLKNLESPIIKIIDFGSACDERQTVYTYIQSRFYRSPEVLLGLPYSSAIDMWSLGCIVVELFLGLPLFPGSSEYNQVARITEMLGMPPTWMLEMGKQSGEFFEKTQDEFGRKSWRLKSMEQYSREHNTKEQPSKKYFQANTLEEIIRSYAMPRKNMKQSEIEREVNNRVAFIDFVRGLLQINPLERWSPQQAKLHPFITQQKFTGPFVPPMNLKYSALNKSIAPGIQQQQQAEAASKQRAAQAAQAAQAQAQSAAQSAYAMQMGQYHPPVHNQAPPVYNGMYPGHQQQGAPPPYPAQPAGYGHQMPMAQGQMHQPQYGPGQSLYAQATTRAGRQRATTLDPQQGGVPPTIQRVASHLDPNAPIRLQPSPAYYPPPPDGYSESAASARRRGSRAGAGHRNRDFIRTLEDGALGDGFTGQTQWH</sequence>
<name>A0A0U1M7A3_TALIS</name>
<organism evidence="13 14">
    <name type="scientific">Talaromyces islandicus</name>
    <name type="common">Penicillium islandicum</name>
    <dbReference type="NCBI Taxonomy" id="28573"/>
    <lineage>
        <taxon>Eukaryota</taxon>
        <taxon>Fungi</taxon>
        <taxon>Dikarya</taxon>
        <taxon>Ascomycota</taxon>
        <taxon>Pezizomycotina</taxon>
        <taxon>Eurotiomycetes</taxon>
        <taxon>Eurotiomycetidae</taxon>
        <taxon>Eurotiales</taxon>
        <taxon>Trichocomaceae</taxon>
        <taxon>Talaromyces</taxon>
        <taxon>Talaromyces sect. Islandici</taxon>
    </lineage>
</organism>
<keyword evidence="3" id="KW-0963">Cytoplasm</keyword>
<evidence type="ECO:0000256" key="5">
    <source>
        <dbReference type="ARBA" id="ARBA00022553"/>
    </source>
</evidence>
<evidence type="ECO:0000313" key="13">
    <source>
        <dbReference type="EMBL" id="CRG91242.1"/>
    </source>
</evidence>
<feature type="region of interest" description="Disordered" evidence="11">
    <location>
        <begin position="1053"/>
        <end position="1093"/>
    </location>
</feature>
<feature type="region of interest" description="Disordered" evidence="11">
    <location>
        <begin position="215"/>
        <end position="255"/>
    </location>
</feature>
<keyword evidence="8 13" id="KW-0418">Kinase</keyword>
<evidence type="ECO:0000256" key="6">
    <source>
        <dbReference type="ARBA" id="ARBA00022679"/>
    </source>
</evidence>
<keyword evidence="9 10" id="KW-0067">ATP-binding</keyword>
<dbReference type="GO" id="GO:0005737">
    <property type="term" value="C:cytoplasm"/>
    <property type="evidence" value="ECO:0007669"/>
    <property type="project" value="UniProtKB-SubCell"/>
</dbReference>
<evidence type="ECO:0000256" key="3">
    <source>
        <dbReference type="ARBA" id="ARBA00022490"/>
    </source>
</evidence>
<feature type="compositionally biased region" description="Polar residues" evidence="11">
    <location>
        <begin position="317"/>
        <end position="342"/>
    </location>
</feature>
<protein>
    <submittedName>
        <fullName evidence="13">Dual-specificity tyrosine-(Y)-phosphorylation regulated kinase</fullName>
    </submittedName>
</protein>
<dbReference type="PROSITE" id="PS50011">
    <property type="entry name" value="PROTEIN_KINASE_DOM"/>
    <property type="match status" value="1"/>
</dbReference>
<accession>A0A0U1M7A3</accession>
<feature type="region of interest" description="Disordered" evidence="11">
    <location>
        <begin position="310"/>
        <end position="478"/>
    </location>
</feature>
<dbReference type="FunFam" id="3.30.200.20:FF:000087">
    <property type="entry name" value="Dual specificity tyrosine-phosphorylation-regulated kinase 1A"/>
    <property type="match status" value="1"/>
</dbReference>
<dbReference type="AlphaFoldDB" id="A0A0U1M7A3"/>
<feature type="binding site" evidence="10">
    <location>
        <position position="589"/>
    </location>
    <ligand>
        <name>ATP</name>
        <dbReference type="ChEBI" id="CHEBI:30616"/>
    </ligand>
</feature>
<feature type="compositionally biased region" description="Polar residues" evidence="11">
    <location>
        <begin position="352"/>
        <end position="368"/>
    </location>
</feature>
<evidence type="ECO:0000256" key="2">
    <source>
        <dbReference type="ARBA" id="ARBA00008867"/>
    </source>
</evidence>
<dbReference type="OrthoDB" id="9332038at2759"/>
<keyword evidence="5" id="KW-0597">Phosphoprotein</keyword>
<dbReference type="EMBL" id="CVMT01000009">
    <property type="protein sequence ID" value="CRG91242.1"/>
    <property type="molecule type" value="Genomic_DNA"/>
</dbReference>
<dbReference type="GO" id="GO:0005634">
    <property type="term" value="C:nucleus"/>
    <property type="evidence" value="ECO:0007669"/>
    <property type="project" value="TreeGrafter"/>
</dbReference>
<evidence type="ECO:0000256" key="11">
    <source>
        <dbReference type="SAM" id="MobiDB-lite"/>
    </source>
</evidence>
<evidence type="ECO:0000256" key="9">
    <source>
        <dbReference type="ARBA" id="ARBA00022840"/>
    </source>
</evidence>
<evidence type="ECO:0000256" key="10">
    <source>
        <dbReference type="PROSITE-ProRule" id="PRU10141"/>
    </source>
</evidence>
<dbReference type="PANTHER" id="PTHR24058:SF17">
    <property type="entry name" value="HOMEODOMAIN INTERACTING PROTEIN KINASE, ISOFORM D"/>
    <property type="match status" value="1"/>
</dbReference>
<dbReference type="Gene3D" id="1.10.510.10">
    <property type="entry name" value="Transferase(Phosphotransferase) domain 1"/>
    <property type="match status" value="1"/>
</dbReference>
<dbReference type="SMART" id="SM00220">
    <property type="entry name" value="S_TKc"/>
    <property type="match status" value="1"/>
</dbReference>
<keyword evidence="14" id="KW-1185">Reference proteome</keyword>
<keyword evidence="6" id="KW-0808">Transferase</keyword>
<dbReference type="GO" id="GO:0004713">
    <property type="term" value="F:protein tyrosine kinase activity"/>
    <property type="evidence" value="ECO:0007669"/>
    <property type="project" value="TreeGrafter"/>
</dbReference>
<gene>
    <name evidence="13" type="ORF">PISL3812_08290</name>
</gene>